<dbReference type="InterPro" id="IPR006620">
    <property type="entry name" value="Pro_4_hyd_alph"/>
</dbReference>
<reference evidence="9" key="1">
    <citation type="submission" date="2011-07" db="EMBL/GenBank/DDBJ databases">
        <authorList>
            <consortium name="Caenorhabditis brenneri Sequencing and Analysis Consortium"/>
            <person name="Wilson R.K."/>
        </authorList>
    </citation>
    <scope>NUCLEOTIDE SEQUENCE [LARGE SCALE GENOMIC DNA]</scope>
    <source>
        <strain evidence="9">PB2801</strain>
    </source>
</reference>
<organism evidence="9">
    <name type="scientific">Caenorhabditis brenneri</name>
    <name type="common">Nematode worm</name>
    <dbReference type="NCBI Taxonomy" id="135651"/>
    <lineage>
        <taxon>Eukaryota</taxon>
        <taxon>Metazoa</taxon>
        <taxon>Ecdysozoa</taxon>
        <taxon>Nematoda</taxon>
        <taxon>Chromadorea</taxon>
        <taxon>Rhabditida</taxon>
        <taxon>Rhabditina</taxon>
        <taxon>Rhabditomorpha</taxon>
        <taxon>Rhabditoidea</taxon>
        <taxon>Rhabditidae</taxon>
        <taxon>Peloderinae</taxon>
        <taxon>Caenorhabditis</taxon>
    </lineage>
</organism>
<keyword evidence="6" id="KW-0408">Iron</keyword>
<accession>G0MHG5</accession>
<proteinExistence type="predicted"/>
<keyword evidence="5" id="KW-0560">Oxidoreductase</keyword>
<evidence type="ECO:0000256" key="4">
    <source>
        <dbReference type="ARBA" id="ARBA00022964"/>
    </source>
</evidence>
<evidence type="ECO:0000256" key="2">
    <source>
        <dbReference type="ARBA" id="ARBA00022723"/>
    </source>
</evidence>
<keyword evidence="4" id="KW-0223">Dioxygenase</keyword>
<dbReference type="OrthoDB" id="420380at2759"/>
<dbReference type="SMART" id="SM00702">
    <property type="entry name" value="P4Hc"/>
    <property type="match status" value="1"/>
</dbReference>
<dbReference type="InterPro" id="IPR044862">
    <property type="entry name" value="Pro_4_hyd_alph_FE2OG_OXY"/>
</dbReference>
<dbReference type="Gene3D" id="2.60.120.620">
    <property type="entry name" value="q2cbj1_9rhob like domain"/>
    <property type="match status" value="1"/>
</dbReference>
<dbReference type="PROSITE" id="PS51471">
    <property type="entry name" value="FE2OG_OXY"/>
    <property type="match status" value="1"/>
</dbReference>
<name>G0MHG5_CAEBE</name>
<dbReference type="GO" id="GO:0031418">
    <property type="term" value="F:L-ascorbic acid binding"/>
    <property type="evidence" value="ECO:0007669"/>
    <property type="project" value="UniProtKB-KW"/>
</dbReference>
<dbReference type="HOGENOM" id="CLU_080804_0_0_1"/>
<evidence type="ECO:0000259" key="7">
    <source>
        <dbReference type="PROSITE" id="PS51471"/>
    </source>
</evidence>
<dbReference type="Pfam" id="PF13640">
    <property type="entry name" value="2OG-FeII_Oxy_3"/>
    <property type="match status" value="1"/>
</dbReference>
<dbReference type="STRING" id="135651.G0MHG5"/>
<dbReference type="GO" id="GO:0005783">
    <property type="term" value="C:endoplasmic reticulum"/>
    <property type="evidence" value="ECO:0007669"/>
    <property type="project" value="TreeGrafter"/>
</dbReference>
<dbReference type="GO" id="GO:0005506">
    <property type="term" value="F:iron ion binding"/>
    <property type="evidence" value="ECO:0007669"/>
    <property type="project" value="InterPro"/>
</dbReference>
<dbReference type="AlphaFoldDB" id="G0MHG5"/>
<keyword evidence="2" id="KW-0479">Metal-binding</keyword>
<evidence type="ECO:0000256" key="3">
    <source>
        <dbReference type="ARBA" id="ARBA00022896"/>
    </source>
</evidence>
<evidence type="ECO:0000256" key="5">
    <source>
        <dbReference type="ARBA" id="ARBA00023002"/>
    </source>
</evidence>
<dbReference type="InterPro" id="IPR045054">
    <property type="entry name" value="P4HA-like"/>
</dbReference>
<evidence type="ECO:0000313" key="8">
    <source>
        <dbReference type="EMBL" id="EGT57989.1"/>
    </source>
</evidence>
<feature type="domain" description="Fe2OG dioxygenase" evidence="7">
    <location>
        <begin position="174"/>
        <end position="291"/>
    </location>
</feature>
<sequence length="314" mass="35676">MELNKFARKLILTSVACLIVYYFPSLNKVNEFYHTHSVFLSSEPEPSSSKPEPKFIGEEHWTTEEQELCNDPNVDKTWTRPDALCFAIRRGLELSKIEIISWFRPVLVIYRDMFTKGQTDGYSRIFEKCKVEMEEVIDEHGKIEVSSVRVANGSKTDASMFPEVQSLVDTAARLIPSLNFKLSEPIVGLSYMPGGHYSAHHDYLDFDDEAAKQEHLANGNRMVTFIIAVEKADVGGGTVFPEIQTTVRANPGDAYLWFNMLENQEMDDMSFHGGCPVLAGKKLIATIWLESKGQHIFERVEGTRQSFHAEELLR</sequence>
<dbReference type="PANTHER" id="PTHR10869:SF210">
    <property type="entry name" value="FE2OG DIOXYGENASE DOMAIN-CONTAINING PROTEIN"/>
    <property type="match status" value="1"/>
</dbReference>
<gene>
    <name evidence="8" type="ORF">CAEBREN_08644</name>
</gene>
<dbReference type="InterPro" id="IPR005123">
    <property type="entry name" value="Oxoglu/Fe-dep_dioxygenase_dom"/>
</dbReference>
<evidence type="ECO:0000256" key="6">
    <source>
        <dbReference type="ARBA" id="ARBA00023004"/>
    </source>
</evidence>
<dbReference type="eggNOG" id="KOG1591">
    <property type="taxonomic scope" value="Eukaryota"/>
</dbReference>
<keyword evidence="9" id="KW-1185">Reference proteome</keyword>
<dbReference type="InParanoid" id="G0MHG5"/>
<evidence type="ECO:0000256" key="1">
    <source>
        <dbReference type="ARBA" id="ARBA00001961"/>
    </source>
</evidence>
<protein>
    <recommendedName>
        <fullName evidence="7">Fe2OG dioxygenase domain-containing protein</fullName>
    </recommendedName>
</protein>
<dbReference type="GO" id="GO:0004656">
    <property type="term" value="F:procollagen-proline 4-dioxygenase activity"/>
    <property type="evidence" value="ECO:0007669"/>
    <property type="project" value="TreeGrafter"/>
</dbReference>
<dbReference type="FunCoup" id="G0MHG5">
    <property type="interactions" value="136"/>
</dbReference>
<comment type="cofactor">
    <cofactor evidence="1">
        <name>L-ascorbate</name>
        <dbReference type="ChEBI" id="CHEBI:38290"/>
    </cofactor>
</comment>
<evidence type="ECO:0000313" key="9">
    <source>
        <dbReference type="Proteomes" id="UP000008068"/>
    </source>
</evidence>
<dbReference type="Proteomes" id="UP000008068">
    <property type="component" value="Unassembled WGS sequence"/>
</dbReference>
<dbReference type="EMBL" id="GL379794">
    <property type="protein sequence ID" value="EGT57989.1"/>
    <property type="molecule type" value="Genomic_DNA"/>
</dbReference>
<dbReference type="PANTHER" id="PTHR10869">
    <property type="entry name" value="PROLYL 4-HYDROXYLASE ALPHA SUBUNIT"/>
    <property type="match status" value="1"/>
</dbReference>
<keyword evidence="3" id="KW-0847">Vitamin C</keyword>